<keyword evidence="2" id="KW-0812">Transmembrane</keyword>
<dbReference type="EMBL" id="JALKCG010000001">
    <property type="protein sequence ID" value="MCK0207090.1"/>
    <property type="molecule type" value="Genomic_DNA"/>
</dbReference>
<gene>
    <name evidence="3" type="ORF">MWN33_03480</name>
</gene>
<evidence type="ECO:0000256" key="2">
    <source>
        <dbReference type="SAM" id="Phobius"/>
    </source>
</evidence>
<feature type="transmembrane region" description="Helical" evidence="2">
    <location>
        <begin position="52"/>
        <end position="71"/>
    </location>
</feature>
<proteinExistence type="predicted"/>
<evidence type="ECO:0000313" key="3">
    <source>
        <dbReference type="EMBL" id="MCK0207090.1"/>
    </source>
</evidence>
<keyword evidence="4" id="KW-1185">Reference proteome</keyword>
<dbReference type="RefSeq" id="WP_247198800.1">
    <property type="nucleotide sequence ID" value="NZ_JALKCG010000001.1"/>
</dbReference>
<sequence>MTDIRHVAAPPATPAAGKPRRPIFLRRGPMEALAVAVIGLGFLMLFQPFALVLYTYSLITLLTGTFMFMIVSKFPE</sequence>
<feature type="compositionally biased region" description="Low complexity" evidence="1">
    <location>
        <begin position="8"/>
        <end position="17"/>
    </location>
</feature>
<evidence type="ECO:0000313" key="4">
    <source>
        <dbReference type="Proteomes" id="UP001202867"/>
    </source>
</evidence>
<keyword evidence="2" id="KW-0472">Membrane</keyword>
<feature type="transmembrane region" description="Helical" evidence="2">
    <location>
        <begin position="28"/>
        <end position="46"/>
    </location>
</feature>
<name>A0ABT0DII5_9HYPH</name>
<protein>
    <submittedName>
        <fullName evidence="3">Uncharacterized protein</fullName>
    </submittedName>
</protein>
<dbReference type="Proteomes" id="UP001202867">
    <property type="component" value="Unassembled WGS sequence"/>
</dbReference>
<comment type="caution">
    <text evidence="3">The sequence shown here is derived from an EMBL/GenBank/DDBJ whole genome shotgun (WGS) entry which is preliminary data.</text>
</comment>
<feature type="region of interest" description="Disordered" evidence="1">
    <location>
        <begin position="1"/>
        <end position="20"/>
    </location>
</feature>
<evidence type="ECO:0000256" key="1">
    <source>
        <dbReference type="SAM" id="MobiDB-lite"/>
    </source>
</evidence>
<keyword evidence="2" id="KW-1133">Transmembrane helix</keyword>
<reference evidence="4" key="1">
    <citation type="submission" date="2023-07" db="EMBL/GenBank/DDBJ databases">
        <title>Ancylobacter moscoviensis sp. nov., facultatively methylotrophic bacteria from activated sludge and the reclassification of Starkeya novella (Starkey 1934) Kelly et al. 2000 as Ancylobacter novellus comb. nov., Starkeya koreensis Im et al. 2006 as Ancylobacter koreensis comb.nov., Angulomicrobium tetraedrale Vasil'eva et al. 1986 as Ancylobacter tetraedralis comb. nov., Angulomicrobium amanitiforme Fritz et al. 2004 as Ancylobacter amanitiformis comb. nov. and Methylorhabdus multivorans Doronina et al. 1996 as Ancylobacter multivorans comb. nov. and emended description of the genus Ancylobacter.</title>
        <authorList>
            <person name="Doronina N."/>
            <person name="Chemodurova A."/>
            <person name="Grouzdev D."/>
            <person name="Koziaeva V."/>
            <person name="Shi W."/>
            <person name="Wu L."/>
            <person name="Kaparullina E."/>
        </authorList>
    </citation>
    <scope>NUCLEOTIDE SEQUENCE [LARGE SCALE GENOMIC DNA]</scope>
    <source>
        <strain evidence="4">Jip08</strain>
    </source>
</reference>
<organism evidence="3 4">
    <name type="scientific">Ancylobacter koreensis</name>
    <dbReference type="NCBI Taxonomy" id="266121"/>
    <lineage>
        <taxon>Bacteria</taxon>
        <taxon>Pseudomonadati</taxon>
        <taxon>Pseudomonadota</taxon>
        <taxon>Alphaproteobacteria</taxon>
        <taxon>Hyphomicrobiales</taxon>
        <taxon>Xanthobacteraceae</taxon>
        <taxon>Ancylobacter</taxon>
    </lineage>
</organism>
<accession>A0ABT0DII5</accession>